<keyword evidence="4" id="KW-1185">Reference proteome</keyword>
<dbReference type="InterPro" id="IPR036388">
    <property type="entry name" value="WH-like_DNA-bd_sf"/>
</dbReference>
<proteinExistence type="inferred from homology"/>
<accession>A0ABP9DCL7</accession>
<evidence type="ECO:0000256" key="2">
    <source>
        <dbReference type="SAM" id="MobiDB-lite"/>
    </source>
</evidence>
<dbReference type="SUPFAM" id="SSF53067">
    <property type="entry name" value="Actin-like ATPase domain"/>
    <property type="match status" value="1"/>
</dbReference>
<sequence length="419" mass="43594">MAAGTQGAFHILKRGPVNGTALTGGDPTLLRRLNTEAVLRVLRSAQPMTQSQIGKAASLSRQTVDAVLEELGENGWTEEIAPEKAIGRPARRYRFRAEAGHVLGIDVGVTKTTLLLADLDGTVVATRRADLPQPLDAAERSAALRTLAADLLAEHPAARLRGLCLGVPAVIDGAGRIRLSTPLPEWTGLDLAREAATWFDCPAHVENDANLAALAEHWCGAARHADDFIQLIAGRRSGVGMMLGGRLHRGRGGAAGEIGALAVLGWDGDAVNDIRNASDPARIFAEAQSGAPEAVELVDRFARTVSQGLAAMVLTVNPDLVVIGGGLSRAGDAVTDPVRAHLDQLCLDPPQVAASILGTEAVALGAARLALDHLNARLFGANSTPEPAGPRPEPALLPLNEQALAPPTGPARAANPPIT</sequence>
<evidence type="ECO:0000313" key="3">
    <source>
        <dbReference type="EMBL" id="GAA4838490.1"/>
    </source>
</evidence>
<comment type="caution">
    <text evidence="3">The sequence shown here is derived from an EMBL/GenBank/DDBJ whole genome shotgun (WGS) entry which is preliminary data.</text>
</comment>
<name>A0ABP9DCL7_9ACTN</name>
<dbReference type="InterPro" id="IPR043129">
    <property type="entry name" value="ATPase_NBD"/>
</dbReference>
<dbReference type="EMBL" id="BAABIS010000001">
    <property type="protein sequence ID" value="GAA4838490.1"/>
    <property type="molecule type" value="Genomic_DNA"/>
</dbReference>
<evidence type="ECO:0000256" key="1">
    <source>
        <dbReference type="ARBA" id="ARBA00006479"/>
    </source>
</evidence>
<dbReference type="InterPro" id="IPR000600">
    <property type="entry name" value="ROK"/>
</dbReference>
<dbReference type="InterPro" id="IPR036390">
    <property type="entry name" value="WH_DNA-bd_sf"/>
</dbReference>
<organism evidence="3 4">
    <name type="scientific">Kitasatospora terrestris</name>
    <dbReference type="NCBI Taxonomy" id="258051"/>
    <lineage>
        <taxon>Bacteria</taxon>
        <taxon>Bacillati</taxon>
        <taxon>Actinomycetota</taxon>
        <taxon>Actinomycetes</taxon>
        <taxon>Kitasatosporales</taxon>
        <taxon>Streptomycetaceae</taxon>
        <taxon>Kitasatospora</taxon>
    </lineage>
</organism>
<protein>
    <submittedName>
        <fullName evidence="3">ROK family transcriptional regulator</fullName>
    </submittedName>
</protein>
<reference evidence="4" key="1">
    <citation type="journal article" date="2019" name="Int. J. Syst. Evol. Microbiol.">
        <title>The Global Catalogue of Microorganisms (GCM) 10K type strain sequencing project: providing services to taxonomists for standard genome sequencing and annotation.</title>
        <authorList>
            <consortium name="The Broad Institute Genomics Platform"/>
            <consortium name="The Broad Institute Genome Sequencing Center for Infectious Disease"/>
            <person name="Wu L."/>
            <person name="Ma J."/>
        </authorList>
    </citation>
    <scope>NUCLEOTIDE SEQUENCE [LARGE SCALE GENOMIC DNA]</scope>
    <source>
        <strain evidence="4">JCM 13006</strain>
    </source>
</reference>
<dbReference type="Gene3D" id="1.10.10.10">
    <property type="entry name" value="Winged helix-like DNA-binding domain superfamily/Winged helix DNA-binding domain"/>
    <property type="match status" value="1"/>
</dbReference>
<comment type="similarity">
    <text evidence="1">Belongs to the ROK (NagC/XylR) family.</text>
</comment>
<dbReference type="PANTHER" id="PTHR18964:SF149">
    <property type="entry name" value="BIFUNCTIONAL UDP-N-ACETYLGLUCOSAMINE 2-EPIMERASE_N-ACETYLMANNOSAMINE KINASE"/>
    <property type="match status" value="1"/>
</dbReference>
<gene>
    <name evidence="3" type="ORF">GCM10023235_12160</name>
</gene>
<dbReference type="Proteomes" id="UP001501752">
    <property type="component" value="Unassembled WGS sequence"/>
</dbReference>
<dbReference type="SUPFAM" id="SSF46785">
    <property type="entry name" value="Winged helix' DNA-binding domain"/>
    <property type="match status" value="1"/>
</dbReference>
<feature type="region of interest" description="Disordered" evidence="2">
    <location>
        <begin position="382"/>
        <end position="419"/>
    </location>
</feature>
<dbReference type="Pfam" id="PF00480">
    <property type="entry name" value="ROK"/>
    <property type="match status" value="2"/>
</dbReference>
<evidence type="ECO:0000313" key="4">
    <source>
        <dbReference type="Proteomes" id="UP001501752"/>
    </source>
</evidence>
<dbReference type="Gene3D" id="3.30.420.40">
    <property type="match status" value="4"/>
</dbReference>
<dbReference type="CDD" id="cd23763">
    <property type="entry name" value="ASKHA_ATPase_ROK"/>
    <property type="match status" value="1"/>
</dbReference>
<dbReference type="PANTHER" id="PTHR18964">
    <property type="entry name" value="ROK (REPRESSOR, ORF, KINASE) FAMILY"/>
    <property type="match status" value="1"/>
</dbReference>